<evidence type="ECO:0000313" key="1">
    <source>
        <dbReference type="EMBL" id="CAB4568250.1"/>
    </source>
</evidence>
<evidence type="ECO:0000313" key="2">
    <source>
        <dbReference type="EMBL" id="CAB4588157.1"/>
    </source>
</evidence>
<proteinExistence type="predicted"/>
<dbReference type="AlphaFoldDB" id="A0A6J6FIC5"/>
<protein>
    <submittedName>
        <fullName evidence="2">Unannotated protein</fullName>
    </submittedName>
</protein>
<dbReference type="EMBL" id="CAEZTR010000141">
    <property type="protein sequence ID" value="CAB4588157.1"/>
    <property type="molecule type" value="Genomic_DNA"/>
</dbReference>
<organism evidence="2">
    <name type="scientific">freshwater metagenome</name>
    <dbReference type="NCBI Taxonomy" id="449393"/>
    <lineage>
        <taxon>unclassified sequences</taxon>
        <taxon>metagenomes</taxon>
        <taxon>ecological metagenomes</taxon>
    </lineage>
</organism>
<sequence>MFERGSNRTFAAAREHQPVIAIDRRCRRATKRTQFGKRRARRALLATQLGFAQRTRQQRIPAGIASKNDEM</sequence>
<dbReference type="EMBL" id="CAEZTG010000086">
    <property type="protein sequence ID" value="CAB4568250.1"/>
    <property type="molecule type" value="Genomic_DNA"/>
</dbReference>
<reference evidence="2" key="1">
    <citation type="submission" date="2020-05" db="EMBL/GenBank/DDBJ databases">
        <authorList>
            <person name="Chiriac C."/>
            <person name="Salcher M."/>
            <person name="Ghai R."/>
            <person name="Kavagutti S V."/>
        </authorList>
    </citation>
    <scope>NUCLEOTIDE SEQUENCE</scope>
</reference>
<name>A0A6J6FIC5_9ZZZZ</name>
<gene>
    <name evidence="1" type="ORF">UFOPK1603_01006</name>
    <name evidence="2" type="ORF">UFOPK1711_01668</name>
</gene>
<accession>A0A6J6FIC5</accession>